<feature type="transmembrane region" description="Helical" evidence="5">
    <location>
        <begin position="140"/>
        <end position="159"/>
    </location>
</feature>
<evidence type="ECO:0000256" key="1">
    <source>
        <dbReference type="ARBA" id="ARBA00004141"/>
    </source>
</evidence>
<dbReference type="Pfam" id="PF01740">
    <property type="entry name" value="STAS"/>
    <property type="match status" value="1"/>
</dbReference>
<dbReference type="RefSeq" id="WP_186409137.1">
    <property type="nucleotide sequence ID" value="NZ_FLQX01000162.1"/>
</dbReference>
<evidence type="ECO:0000256" key="4">
    <source>
        <dbReference type="ARBA" id="ARBA00023136"/>
    </source>
</evidence>
<protein>
    <submittedName>
        <fullName evidence="7">Sulphate transporter</fullName>
    </submittedName>
</protein>
<evidence type="ECO:0000313" key="7">
    <source>
        <dbReference type="EMBL" id="SBT09995.1"/>
    </source>
</evidence>
<reference evidence="7 8" key="1">
    <citation type="submission" date="2016-06" db="EMBL/GenBank/DDBJ databases">
        <authorList>
            <person name="Kjaerup R.B."/>
            <person name="Dalgaard T.S."/>
            <person name="Juul-Madsen H.R."/>
        </authorList>
    </citation>
    <scope>NUCLEOTIDE SEQUENCE [LARGE SCALE GENOMIC DNA]</scope>
    <source>
        <strain evidence="7">3</strain>
    </source>
</reference>
<dbReference type="CDD" id="cd07042">
    <property type="entry name" value="STAS_SulP_like_sulfate_transporter"/>
    <property type="match status" value="1"/>
</dbReference>
<dbReference type="Pfam" id="PF00916">
    <property type="entry name" value="Sulfate_transp"/>
    <property type="match status" value="1"/>
</dbReference>
<dbReference type="AlphaFoldDB" id="A0A1A8XYG5"/>
<dbReference type="PANTHER" id="PTHR11814">
    <property type="entry name" value="SULFATE TRANSPORTER"/>
    <property type="match status" value="1"/>
</dbReference>
<dbReference type="Proteomes" id="UP000199169">
    <property type="component" value="Unassembled WGS sequence"/>
</dbReference>
<accession>A0A1A8XYG5</accession>
<dbReference type="GO" id="GO:0016020">
    <property type="term" value="C:membrane"/>
    <property type="evidence" value="ECO:0007669"/>
    <property type="project" value="UniProtKB-SubCell"/>
</dbReference>
<keyword evidence="2 5" id="KW-0812">Transmembrane</keyword>
<feature type="transmembrane region" description="Helical" evidence="5">
    <location>
        <begin position="389"/>
        <end position="417"/>
    </location>
</feature>
<keyword evidence="3 5" id="KW-1133">Transmembrane helix</keyword>
<gene>
    <name evidence="7" type="ORF">ACCAA_810036</name>
</gene>
<dbReference type="GO" id="GO:0055085">
    <property type="term" value="P:transmembrane transport"/>
    <property type="evidence" value="ECO:0007669"/>
    <property type="project" value="InterPro"/>
</dbReference>
<feature type="transmembrane region" description="Helical" evidence="5">
    <location>
        <begin position="336"/>
        <end position="356"/>
    </location>
</feature>
<feature type="transmembrane region" description="Helical" evidence="5">
    <location>
        <begin position="187"/>
        <end position="207"/>
    </location>
</feature>
<comment type="subcellular location">
    <subcellularLocation>
        <location evidence="1">Membrane</location>
        <topology evidence="1">Multi-pass membrane protein</topology>
    </subcellularLocation>
</comment>
<evidence type="ECO:0000259" key="6">
    <source>
        <dbReference type="PROSITE" id="PS50801"/>
    </source>
</evidence>
<dbReference type="InterPro" id="IPR011547">
    <property type="entry name" value="SLC26A/SulP_dom"/>
</dbReference>
<feature type="transmembrane region" description="Helical" evidence="5">
    <location>
        <begin position="56"/>
        <end position="74"/>
    </location>
</feature>
<proteinExistence type="predicted"/>
<dbReference type="SUPFAM" id="SSF52091">
    <property type="entry name" value="SpoIIaa-like"/>
    <property type="match status" value="1"/>
</dbReference>
<dbReference type="InterPro" id="IPR001902">
    <property type="entry name" value="SLC26A/SulP_fam"/>
</dbReference>
<feature type="transmembrane region" description="Helical" evidence="5">
    <location>
        <begin position="81"/>
        <end position="101"/>
    </location>
</feature>
<keyword evidence="4 5" id="KW-0472">Membrane</keyword>
<organism evidence="7 8">
    <name type="scientific">Candidatus Accumulibacter aalborgensis</name>
    <dbReference type="NCBI Taxonomy" id="1860102"/>
    <lineage>
        <taxon>Bacteria</taxon>
        <taxon>Pseudomonadati</taxon>
        <taxon>Pseudomonadota</taxon>
        <taxon>Betaproteobacteria</taxon>
        <taxon>Candidatus Accumulibacter</taxon>
    </lineage>
</organism>
<dbReference type="InterPro" id="IPR036513">
    <property type="entry name" value="STAS_dom_sf"/>
</dbReference>
<dbReference type="STRING" id="1860102.ACCAA_810036"/>
<feature type="domain" description="STAS" evidence="6">
    <location>
        <begin position="445"/>
        <end position="560"/>
    </location>
</feature>
<dbReference type="InterPro" id="IPR002645">
    <property type="entry name" value="STAS_dom"/>
</dbReference>
<feature type="transmembrane region" description="Helical" evidence="5">
    <location>
        <begin position="362"/>
        <end position="382"/>
    </location>
</feature>
<feature type="transmembrane region" description="Helical" evidence="5">
    <location>
        <begin position="257"/>
        <end position="279"/>
    </location>
</feature>
<feature type="transmembrane region" description="Helical" evidence="5">
    <location>
        <begin position="107"/>
        <end position="128"/>
    </location>
</feature>
<sequence length="568" mass="59774">MKAAAMLSYLRSGVPLFATLKSYRLAWLGKDSIAGLSACIVSIPSVIAYAELVHLPPIAGLYAALAAAVGYALFASSRHVIAGPDAAIGLLAGSAILPLAAGDPNRLVMLAAVLSILSGGVLLLAARLKLGVIADLLSRPVLIGYLNGASMVLVATQLGKMFGIKTEGEEFFELFYTVIEKLPQTHLPTFFIGVLLVGLLIALARWLPRVPGALAVCAVAILAVFFLDLGSYGIALVGEVPSGMPRLTIPGFHWGDIAALAPAAVAIAFLAFSDGILLAQTFAEKNGYEVHPNRELTALGSANILAGLWQGFPVSASQSRTSIVDATGGKSQVAQLVLAVGLLLFLFFLTGLIALLPKVALGAILIVTAIGMLEVASLTGLYKVDRVEFAIALAVTAAILIAGVVPGIILGLLLSLITVLVEVSRPDDVVLRRLLSDGKFHHCRDDDEAESVPGLLVYRLYAPLIFANARHVMTRIRTLVDEADPPVKWLVIDAQAIHDMDVTAAQRFAELHRELADDGVDVKIADAPRPFLIELAKVGLSEEIGPSDFFTSVKRAADAFAKEHGSGG</sequence>
<name>A0A1A8XYG5_9PROT</name>
<dbReference type="Gene3D" id="3.30.750.24">
    <property type="entry name" value="STAS domain"/>
    <property type="match status" value="1"/>
</dbReference>
<feature type="transmembrane region" description="Helical" evidence="5">
    <location>
        <begin position="33"/>
        <end position="50"/>
    </location>
</feature>
<feature type="transmembrane region" description="Helical" evidence="5">
    <location>
        <begin position="214"/>
        <end position="237"/>
    </location>
</feature>
<evidence type="ECO:0000313" key="8">
    <source>
        <dbReference type="Proteomes" id="UP000199169"/>
    </source>
</evidence>
<keyword evidence="8" id="KW-1185">Reference proteome</keyword>
<dbReference type="PROSITE" id="PS50801">
    <property type="entry name" value="STAS"/>
    <property type="match status" value="1"/>
</dbReference>
<evidence type="ECO:0000256" key="3">
    <source>
        <dbReference type="ARBA" id="ARBA00022989"/>
    </source>
</evidence>
<evidence type="ECO:0000256" key="5">
    <source>
        <dbReference type="SAM" id="Phobius"/>
    </source>
</evidence>
<evidence type="ECO:0000256" key="2">
    <source>
        <dbReference type="ARBA" id="ARBA00022692"/>
    </source>
</evidence>
<dbReference type="EMBL" id="FLQX01000162">
    <property type="protein sequence ID" value="SBT09995.1"/>
    <property type="molecule type" value="Genomic_DNA"/>
</dbReference>